<evidence type="ECO:0000313" key="2">
    <source>
        <dbReference type="Proteomes" id="UP001165121"/>
    </source>
</evidence>
<gene>
    <name evidence="1" type="ORF">Pfra01_002199300</name>
</gene>
<keyword evidence="2" id="KW-1185">Reference proteome</keyword>
<organism evidence="1 2">
    <name type="scientific">Phytophthora fragariaefolia</name>
    <dbReference type="NCBI Taxonomy" id="1490495"/>
    <lineage>
        <taxon>Eukaryota</taxon>
        <taxon>Sar</taxon>
        <taxon>Stramenopiles</taxon>
        <taxon>Oomycota</taxon>
        <taxon>Peronosporomycetes</taxon>
        <taxon>Peronosporales</taxon>
        <taxon>Peronosporaceae</taxon>
        <taxon>Phytophthora</taxon>
    </lineage>
</organism>
<proteinExistence type="predicted"/>
<dbReference type="EMBL" id="BSXT01003256">
    <property type="protein sequence ID" value="GMF53281.1"/>
    <property type="molecule type" value="Genomic_DNA"/>
</dbReference>
<comment type="caution">
    <text evidence="1">The sequence shown here is derived from an EMBL/GenBank/DDBJ whole genome shotgun (WGS) entry which is preliminary data.</text>
</comment>
<sequence length="197" mass="21560">MSGSCGQAHIWHPVAFTRTSPEVPQQWSNGVVSGYDVANHFTTHHVVCTSDSVRLPFSSTTPVIKADVLSYTLRIGAEVNTAAVTPTELFGFDVSIFSAPARPASLADVIGALSCFHKFAKKTLQQGYAQVIGVARDFEISYVDTASDDSGMARILTHWISMKFSKFRNQLVTKNLYSALRIANQFSRNDEGLATLR</sequence>
<dbReference type="Proteomes" id="UP001165121">
    <property type="component" value="Unassembled WGS sequence"/>
</dbReference>
<dbReference type="AlphaFoldDB" id="A0A9W6Y620"/>
<name>A0A9W6Y620_9STRA</name>
<accession>A0A9W6Y620</accession>
<evidence type="ECO:0000313" key="1">
    <source>
        <dbReference type="EMBL" id="GMF53281.1"/>
    </source>
</evidence>
<reference evidence="1" key="1">
    <citation type="submission" date="2023-04" db="EMBL/GenBank/DDBJ databases">
        <title>Phytophthora fragariaefolia NBRC 109709.</title>
        <authorList>
            <person name="Ichikawa N."/>
            <person name="Sato H."/>
            <person name="Tonouchi N."/>
        </authorList>
    </citation>
    <scope>NUCLEOTIDE SEQUENCE</scope>
    <source>
        <strain evidence="1">NBRC 109709</strain>
    </source>
</reference>
<protein>
    <submittedName>
        <fullName evidence="1">Unnamed protein product</fullName>
    </submittedName>
</protein>